<dbReference type="KEGG" id="btab:109034218"/>
<sequence>MASLLFISSKHTSRGICLLSQFAKRSLQPSARLHLKGGQLLLCSRCFNASNGSRKLAAISRRSFEGVKYFRTSSIFYEEQVVNVPPFAESVSEGDIRWEKNVGDEVATDEVVCEIETDKTSVPVPSPGNGVILERYVDDGASVKAGQKLFKINITGTAPSKAAAPKAEAPAAPPPPKVEAAAPPPPPPPPPSQQAAAPATPPPPPAAAPAAKPIPVAAIRHAQLNVDDTVTRWKVGELFQSPPEAHTFHVEKESDTEMQTLKLHLPEDIRALMKLMEDHPEVPLLELACQIWPESKEHTNTNLLYTRILKALRLKFAIDYVDKPKEFWHQTVWCSRKVFHYDGLKRRWRSRGWHRLTPAKVDPENFGGKYDDVIDVTMGFWVSIWAGGTVSIVPSVNFVAADYIKVLKNELLPKTSKIFGPGQQFNLVQHNSNYKTNTIKVKNKVSAAKRLSDWFSLHPHINVLPVPAWSTDLNPAEDLWDEVFTLLDDSANCIDDLSDIKDFQAFVRKMWRYLNTKHQTFRDVADSMPFRLTCVIQAHGSSTKDINMLHSLFEKK</sequence>
<evidence type="ECO:0000256" key="3">
    <source>
        <dbReference type="ARBA" id="ARBA00022946"/>
    </source>
</evidence>
<feature type="region of interest" description="Disordered" evidence="4">
    <location>
        <begin position="158"/>
        <end position="210"/>
    </location>
</feature>
<dbReference type="InterPro" id="IPR000089">
    <property type="entry name" value="Biotin_lipoyl"/>
</dbReference>
<dbReference type="PANTHER" id="PTHR43416:SF5">
    <property type="entry name" value="DIHYDROLIPOYLLYSINE-RESIDUE SUCCINYLTRANSFERASE COMPONENT OF 2-OXOGLUTARATE DEHYDROGENASE COMPLEX, MITOCHONDRIAL"/>
    <property type="match status" value="1"/>
</dbReference>
<keyword evidence="2" id="KW-0450">Lipoyl</keyword>
<dbReference type="Gene3D" id="3.30.420.10">
    <property type="entry name" value="Ribonuclease H-like superfamily/Ribonuclease H"/>
    <property type="match status" value="1"/>
</dbReference>
<evidence type="ECO:0000256" key="4">
    <source>
        <dbReference type="SAM" id="MobiDB-lite"/>
    </source>
</evidence>
<reference evidence="6" key="1">
    <citation type="submission" date="2021-12" db="EMBL/GenBank/DDBJ databases">
        <authorList>
            <person name="King R."/>
        </authorList>
    </citation>
    <scope>NUCLEOTIDE SEQUENCE</scope>
</reference>
<evidence type="ECO:0000259" key="5">
    <source>
        <dbReference type="PROSITE" id="PS50968"/>
    </source>
</evidence>
<dbReference type="PROSITE" id="PS00189">
    <property type="entry name" value="LIPOYL"/>
    <property type="match status" value="1"/>
</dbReference>
<proteinExistence type="inferred from homology"/>
<name>A0A9P0AL92_BEMTA</name>
<feature type="compositionally biased region" description="Low complexity" evidence="4">
    <location>
        <begin position="158"/>
        <end position="170"/>
    </location>
</feature>
<evidence type="ECO:0000256" key="2">
    <source>
        <dbReference type="ARBA" id="ARBA00022823"/>
    </source>
</evidence>
<evidence type="ECO:0000256" key="1">
    <source>
        <dbReference type="ARBA" id="ARBA00007317"/>
    </source>
</evidence>
<dbReference type="Proteomes" id="UP001152759">
    <property type="component" value="Chromosome 8"/>
</dbReference>
<dbReference type="InterPro" id="IPR050537">
    <property type="entry name" value="2-oxoacid_dehydrogenase"/>
</dbReference>
<organism evidence="6 7">
    <name type="scientific">Bemisia tabaci</name>
    <name type="common">Sweetpotato whitefly</name>
    <name type="synonym">Aleurodes tabaci</name>
    <dbReference type="NCBI Taxonomy" id="7038"/>
    <lineage>
        <taxon>Eukaryota</taxon>
        <taxon>Metazoa</taxon>
        <taxon>Ecdysozoa</taxon>
        <taxon>Arthropoda</taxon>
        <taxon>Hexapoda</taxon>
        <taxon>Insecta</taxon>
        <taxon>Pterygota</taxon>
        <taxon>Neoptera</taxon>
        <taxon>Paraneoptera</taxon>
        <taxon>Hemiptera</taxon>
        <taxon>Sternorrhyncha</taxon>
        <taxon>Aleyrodoidea</taxon>
        <taxon>Aleyrodidae</taxon>
        <taxon>Aleyrodinae</taxon>
        <taxon>Bemisia</taxon>
    </lineage>
</organism>
<feature type="domain" description="Lipoyl-binding" evidence="5">
    <location>
        <begin position="79"/>
        <end position="153"/>
    </location>
</feature>
<dbReference type="Gene3D" id="2.40.50.100">
    <property type="match status" value="1"/>
</dbReference>
<gene>
    <name evidence="6" type="ORF">BEMITA_LOCUS12529</name>
</gene>
<dbReference type="SUPFAM" id="SSF101447">
    <property type="entry name" value="Formin homology 2 domain (FH2 domain)"/>
    <property type="match status" value="1"/>
</dbReference>
<comment type="similarity">
    <text evidence="1">Belongs to the 2-oxoacid dehydrogenase family.</text>
</comment>
<dbReference type="GO" id="GO:0003676">
    <property type="term" value="F:nucleic acid binding"/>
    <property type="evidence" value="ECO:0007669"/>
    <property type="project" value="InterPro"/>
</dbReference>
<dbReference type="GO" id="GO:0006099">
    <property type="term" value="P:tricarboxylic acid cycle"/>
    <property type="evidence" value="ECO:0007669"/>
    <property type="project" value="TreeGrafter"/>
</dbReference>
<dbReference type="AlphaFoldDB" id="A0A9P0AL92"/>
<dbReference type="PROSITE" id="PS50968">
    <property type="entry name" value="BIOTINYL_LIPOYL"/>
    <property type="match status" value="1"/>
</dbReference>
<dbReference type="CDD" id="cd06849">
    <property type="entry name" value="lipoyl_domain"/>
    <property type="match status" value="1"/>
</dbReference>
<dbReference type="InterPro" id="IPR011053">
    <property type="entry name" value="Single_hybrid_motif"/>
</dbReference>
<evidence type="ECO:0000313" key="6">
    <source>
        <dbReference type="EMBL" id="CAH0394203.1"/>
    </source>
</evidence>
<feature type="compositionally biased region" description="Pro residues" evidence="4">
    <location>
        <begin position="171"/>
        <end position="192"/>
    </location>
</feature>
<evidence type="ECO:0000313" key="7">
    <source>
        <dbReference type="Proteomes" id="UP001152759"/>
    </source>
</evidence>
<dbReference type="EMBL" id="OU963869">
    <property type="protein sequence ID" value="CAH0394203.1"/>
    <property type="molecule type" value="Genomic_DNA"/>
</dbReference>
<dbReference type="InterPro" id="IPR003016">
    <property type="entry name" value="2-oxoA_DH_lipoyl-BS"/>
</dbReference>
<dbReference type="SUPFAM" id="SSF51230">
    <property type="entry name" value="Single hybrid motif"/>
    <property type="match status" value="1"/>
</dbReference>
<dbReference type="GO" id="GO:0005739">
    <property type="term" value="C:mitochondrion"/>
    <property type="evidence" value="ECO:0007669"/>
    <property type="project" value="TreeGrafter"/>
</dbReference>
<accession>A0A9P0AL92</accession>
<dbReference type="GO" id="GO:0004149">
    <property type="term" value="F:dihydrolipoyllysine-residue succinyltransferase activity"/>
    <property type="evidence" value="ECO:0007669"/>
    <property type="project" value="TreeGrafter"/>
</dbReference>
<dbReference type="PANTHER" id="PTHR43416">
    <property type="entry name" value="DIHYDROLIPOYLLYSINE-RESIDUE SUCCINYLTRANSFERASE COMPONENT OF 2-OXOGLUTARATE DEHYDROGENASE COMPLEX, MITOCHONDRIAL-RELATED"/>
    <property type="match status" value="1"/>
</dbReference>
<keyword evidence="3" id="KW-0809">Transit peptide</keyword>
<dbReference type="Pfam" id="PF00364">
    <property type="entry name" value="Biotin_lipoyl"/>
    <property type="match status" value="1"/>
</dbReference>
<keyword evidence="7" id="KW-1185">Reference proteome</keyword>
<protein>
    <recommendedName>
        <fullName evidence="5">Lipoyl-binding domain-containing protein</fullName>
    </recommendedName>
</protein>
<dbReference type="InterPro" id="IPR036397">
    <property type="entry name" value="RNaseH_sf"/>
</dbReference>